<accession>A0A378XXB6</accession>
<protein>
    <submittedName>
        <fullName evidence="1">Uncharacterized protein</fullName>
    </submittedName>
</protein>
<dbReference type="GeneID" id="93350420"/>
<dbReference type="Proteomes" id="UP000254400">
    <property type="component" value="Unassembled WGS sequence"/>
</dbReference>
<gene>
    <name evidence="1" type="ORF">NCTC10343_01635</name>
</gene>
<sequence>MNMSDRYNKFLASQARLNKKSDYASDYHERIIEMIADFESELDDTQEVGMRLVTFGQSVTFHVQNIGYYDPYLIRFIGQLEDGSPVELVQHVSQISFLLMAAKKLDPEKPANRIGFILEEEK</sequence>
<name>A0A378XXB6_PAEPO</name>
<reference evidence="1 2" key="1">
    <citation type="submission" date="2018-06" db="EMBL/GenBank/DDBJ databases">
        <authorList>
            <consortium name="Pathogen Informatics"/>
            <person name="Doyle S."/>
        </authorList>
    </citation>
    <scope>NUCLEOTIDE SEQUENCE [LARGE SCALE GENOMIC DNA]</scope>
    <source>
        <strain evidence="1 2">NCTC10343</strain>
    </source>
</reference>
<evidence type="ECO:0000313" key="1">
    <source>
        <dbReference type="EMBL" id="SUA68344.1"/>
    </source>
</evidence>
<proteinExistence type="predicted"/>
<evidence type="ECO:0000313" key="2">
    <source>
        <dbReference type="Proteomes" id="UP000254400"/>
    </source>
</evidence>
<dbReference type="Pfam" id="PF19670">
    <property type="entry name" value="DUF6173"/>
    <property type="match status" value="1"/>
</dbReference>
<organism evidence="1 2">
    <name type="scientific">Paenibacillus polymyxa</name>
    <name type="common">Bacillus polymyxa</name>
    <dbReference type="NCBI Taxonomy" id="1406"/>
    <lineage>
        <taxon>Bacteria</taxon>
        <taxon>Bacillati</taxon>
        <taxon>Bacillota</taxon>
        <taxon>Bacilli</taxon>
        <taxon>Bacillales</taxon>
        <taxon>Paenibacillaceae</taxon>
        <taxon>Paenibacillus</taxon>
    </lineage>
</organism>
<dbReference type="RefSeq" id="WP_019686718.1">
    <property type="nucleotide sequence ID" value="NZ_CP036496.1"/>
</dbReference>
<dbReference type="InterPro" id="IPR046171">
    <property type="entry name" value="DUF6173"/>
</dbReference>
<dbReference type="EMBL" id="UGSC01000001">
    <property type="protein sequence ID" value="SUA68344.1"/>
    <property type="molecule type" value="Genomic_DNA"/>
</dbReference>
<dbReference type="AlphaFoldDB" id="A0A378XXB6"/>